<dbReference type="Pfam" id="PF01370">
    <property type="entry name" value="Epimerase"/>
    <property type="match status" value="1"/>
</dbReference>
<accession>A0A847CZB4</accession>
<dbReference type="InterPro" id="IPR001509">
    <property type="entry name" value="Epimerase_deHydtase"/>
</dbReference>
<dbReference type="Proteomes" id="UP000545876">
    <property type="component" value="Unassembled WGS sequence"/>
</dbReference>
<dbReference type="InterPro" id="IPR050177">
    <property type="entry name" value="Lipid_A_modif_metabolic_enz"/>
</dbReference>
<dbReference type="SUPFAM" id="SSF51735">
    <property type="entry name" value="NAD(P)-binding Rossmann-fold domains"/>
    <property type="match status" value="1"/>
</dbReference>
<gene>
    <name evidence="2" type="ORF">GX656_00230</name>
</gene>
<feature type="domain" description="NAD-dependent epimerase/dehydratase" evidence="1">
    <location>
        <begin position="2"/>
        <end position="227"/>
    </location>
</feature>
<sequence>MIVVTGGSGHIGNVLVRHLLDMGLEVGVIDRDPSSDPAISNLPIKFFQGDIRDKKFLLSTFKQADFVCHLAGVISIVSKKRKLLQDVNVEGTRMVTEACLESGVKRLLYTSSIHALHEPKKGIPIIEKLAKVENVLGDYAKTKVQATKIVFEAVKKGLDAIVVYPSGVIGPYDFKNSEMGTLIREASNYSKYFYVDGGYNFVDVRDVSKGIISALFNGKKGEDYLLGGNDISIKQLFTTLSSLTDAVGPRVKIPRNIVKLVVPLAEVFYKIFNKKPLLTKYSVDVLNSNYQIDSRKAEKDLGYQARDIIITIEDTLKWYRGEKVSIE</sequence>
<protein>
    <submittedName>
        <fullName evidence="2">NAD-dependent epimerase/dehydratase family protein</fullName>
    </submittedName>
</protein>
<comment type="caution">
    <text evidence="2">The sequence shown here is derived from an EMBL/GenBank/DDBJ whole genome shotgun (WGS) entry which is preliminary data.</text>
</comment>
<reference evidence="2 3" key="1">
    <citation type="journal article" date="2020" name="Biotechnol. Biofuels">
        <title>New insights from the biogas microbiome by comprehensive genome-resolved metagenomics of nearly 1600 species originating from multiple anaerobic digesters.</title>
        <authorList>
            <person name="Campanaro S."/>
            <person name="Treu L."/>
            <person name="Rodriguez-R L.M."/>
            <person name="Kovalovszki A."/>
            <person name="Ziels R.M."/>
            <person name="Maus I."/>
            <person name="Zhu X."/>
            <person name="Kougias P.G."/>
            <person name="Basile A."/>
            <person name="Luo G."/>
            <person name="Schluter A."/>
            <person name="Konstantinidis K.T."/>
            <person name="Angelidaki I."/>
        </authorList>
    </citation>
    <scope>NUCLEOTIDE SEQUENCE [LARGE SCALE GENOMIC DNA]</scope>
    <source>
        <strain evidence="2">AS06rmzACSIP_65</strain>
    </source>
</reference>
<dbReference type="EMBL" id="JAAZBX010000001">
    <property type="protein sequence ID" value="NLD25059.1"/>
    <property type="molecule type" value="Genomic_DNA"/>
</dbReference>
<name>A0A847CZB4_9BACT</name>
<evidence type="ECO:0000313" key="2">
    <source>
        <dbReference type="EMBL" id="NLD25059.1"/>
    </source>
</evidence>
<proteinExistence type="predicted"/>
<organism evidence="2 3">
    <name type="scientific">Candidatus Dojkabacteria bacterium</name>
    <dbReference type="NCBI Taxonomy" id="2099670"/>
    <lineage>
        <taxon>Bacteria</taxon>
        <taxon>Candidatus Dojkabacteria</taxon>
    </lineage>
</organism>
<dbReference type="AlphaFoldDB" id="A0A847CZB4"/>
<dbReference type="Gene3D" id="3.40.50.720">
    <property type="entry name" value="NAD(P)-binding Rossmann-like Domain"/>
    <property type="match status" value="1"/>
</dbReference>
<dbReference type="PANTHER" id="PTHR43245">
    <property type="entry name" value="BIFUNCTIONAL POLYMYXIN RESISTANCE PROTEIN ARNA"/>
    <property type="match status" value="1"/>
</dbReference>
<evidence type="ECO:0000313" key="3">
    <source>
        <dbReference type="Proteomes" id="UP000545876"/>
    </source>
</evidence>
<evidence type="ECO:0000259" key="1">
    <source>
        <dbReference type="Pfam" id="PF01370"/>
    </source>
</evidence>
<dbReference type="InterPro" id="IPR036291">
    <property type="entry name" value="NAD(P)-bd_dom_sf"/>
</dbReference>